<keyword evidence="2" id="KW-0732">Signal</keyword>
<evidence type="ECO:0000256" key="2">
    <source>
        <dbReference type="SAM" id="SignalP"/>
    </source>
</evidence>
<keyword evidence="1" id="KW-1133">Transmembrane helix</keyword>
<proteinExistence type="predicted"/>
<dbReference type="EMBL" id="CAJOAY010000914">
    <property type="protein sequence ID" value="CAF3759419.1"/>
    <property type="molecule type" value="Genomic_DNA"/>
</dbReference>
<feature type="signal peptide" evidence="2">
    <location>
        <begin position="1"/>
        <end position="21"/>
    </location>
</feature>
<feature type="transmembrane region" description="Helical" evidence="1">
    <location>
        <begin position="71"/>
        <end position="95"/>
    </location>
</feature>
<protein>
    <submittedName>
        <fullName evidence="3">Uncharacterized protein</fullName>
    </submittedName>
</protein>
<dbReference type="Proteomes" id="UP000663881">
    <property type="component" value="Unassembled WGS sequence"/>
</dbReference>
<dbReference type="AlphaFoldDB" id="A0A818Z3N9"/>
<feature type="chain" id="PRO_5032809919" evidence="2">
    <location>
        <begin position="22"/>
        <end position="140"/>
    </location>
</feature>
<reference evidence="3" key="1">
    <citation type="submission" date="2021-02" db="EMBL/GenBank/DDBJ databases">
        <authorList>
            <person name="Nowell W R."/>
        </authorList>
    </citation>
    <scope>NUCLEOTIDE SEQUENCE</scope>
</reference>
<evidence type="ECO:0000256" key="1">
    <source>
        <dbReference type="SAM" id="Phobius"/>
    </source>
</evidence>
<keyword evidence="1" id="KW-0812">Transmembrane</keyword>
<evidence type="ECO:0000313" key="3">
    <source>
        <dbReference type="EMBL" id="CAF3759419.1"/>
    </source>
</evidence>
<keyword evidence="1" id="KW-0472">Membrane</keyword>
<sequence length="140" mass="15697">MFVLGISLIIILFGTISYEQSKNDPVTKQASAMALVMPLLRIGSHHKCFYNPERVTDVILELPNGPSDLTIAYVFFGIGFGMFVLAVVLYIGAWVKEKKKENLNDSSQHTPMELKVFTSSDKKENTNEITYVNNKTINHA</sequence>
<gene>
    <name evidence="3" type="ORF">OKA104_LOCUS16158</name>
</gene>
<name>A0A818Z3N9_9BILA</name>
<evidence type="ECO:0000313" key="4">
    <source>
        <dbReference type="Proteomes" id="UP000663881"/>
    </source>
</evidence>
<organism evidence="3 4">
    <name type="scientific">Adineta steineri</name>
    <dbReference type="NCBI Taxonomy" id="433720"/>
    <lineage>
        <taxon>Eukaryota</taxon>
        <taxon>Metazoa</taxon>
        <taxon>Spiralia</taxon>
        <taxon>Gnathifera</taxon>
        <taxon>Rotifera</taxon>
        <taxon>Eurotatoria</taxon>
        <taxon>Bdelloidea</taxon>
        <taxon>Adinetida</taxon>
        <taxon>Adinetidae</taxon>
        <taxon>Adineta</taxon>
    </lineage>
</organism>
<comment type="caution">
    <text evidence="3">The sequence shown here is derived from an EMBL/GenBank/DDBJ whole genome shotgun (WGS) entry which is preliminary data.</text>
</comment>
<accession>A0A818Z3N9</accession>